<evidence type="ECO:0000256" key="3">
    <source>
        <dbReference type="ARBA" id="ARBA00022598"/>
    </source>
</evidence>
<dbReference type="InterPro" id="IPR042099">
    <property type="entry name" value="ANL_N_sf"/>
</dbReference>
<keyword evidence="7" id="KW-0472">Membrane</keyword>
<dbReference type="EC" id="6.2.1.3" evidence="9"/>
<dbReference type="SUPFAM" id="SSF56801">
    <property type="entry name" value="Acetyl-CoA synthetase-like"/>
    <property type="match status" value="1"/>
</dbReference>
<dbReference type="FunFam" id="3.40.50.12780:FF:000005">
    <property type="entry name" value="Solute carrier family 27 member 6"/>
    <property type="match status" value="1"/>
</dbReference>
<evidence type="ECO:0000313" key="15">
    <source>
        <dbReference type="Proteomes" id="UP000694402"/>
    </source>
</evidence>
<dbReference type="Gene3D" id="3.40.50.12780">
    <property type="entry name" value="N-terminal domain of ligase-like"/>
    <property type="match status" value="1"/>
</dbReference>
<dbReference type="AlphaFoldDB" id="A0AAZ3QWZ6"/>
<proteinExistence type="inferred from homology"/>
<feature type="domain" description="AMP-dependent synthetase/ligase" evidence="13">
    <location>
        <begin position="61"/>
        <end position="374"/>
    </location>
</feature>
<dbReference type="InterPro" id="IPR000873">
    <property type="entry name" value="AMP-dep_synth/lig_dom"/>
</dbReference>
<evidence type="ECO:0000256" key="7">
    <source>
        <dbReference type="ARBA" id="ARBA00022989"/>
    </source>
</evidence>
<name>A0AAZ3QWZ6_ONCTS</name>
<evidence type="ECO:0000256" key="11">
    <source>
        <dbReference type="ARBA" id="ARBA00041297"/>
    </source>
</evidence>
<keyword evidence="3" id="KW-0436">Ligase</keyword>
<dbReference type="Pfam" id="PF00501">
    <property type="entry name" value="AMP-binding"/>
    <property type="match status" value="1"/>
</dbReference>
<keyword evidence="2" id="KW-0813">Transport</keyword>
<dbReference type="PANTHER" id="PTHR43107">
    <property type="entry name" value="LONG-CHAIN FATTY ACID TRANSPORT PROTEIN"/>
    <property type="match status" value="1"/>
</dbReference>
<reference evidence="14" key="3">
    <citation type="submission" date="2025-09" db="UniProtKB">
        <authorList>
            <consortium name="Ensembl"/>
        </authorList>
    </citation>
    <scope>IDENTIFICATION</scope>
</reference>
<dbReference type="PROSITE" id="PS00455">
    <property type="entry name" value="AMP_BINDING"/>
    <property type="match status" value="1"/>
</dbReference>
<sequence>MYIWLTIIAGLAVLPFLLKTLFDPYFGQDCSYIFRAIKLGIRLQKYKKKNPFYSILDCFLDTVKKQPNKTFLHFEGTSHSYIEVDKQSNKVARALKTHANLKEGDTVALFMGNEPSYAWIWLGLAKLGCATALLNFNIRSKSLLHCFSCCGAKVIIAAAELKEAVEEVLPTLKQQGISVYLLSEECSVEGINPLSEHITQASDTPLSADLRANITSKSPALYIYTSGTTGLPKAALVTQERVWTASFIQAVSGVTSEDVFYINLPLYHSAGFLIGLAGAIERGITVVLRRKFSASQFWEDCRKHHVTVMQYIGETMRYLCNTPMKDNEKDHKVRIAIGNGVRSDIWREFLNRFGDVAVRELYAATEGNIGFINYTSKIGVVGRVNFLHRRIFPYTLIKFDIEKEEPVRNSKGLCIQAMKGEAGLLVGKITKRSPFVGYAGNDQQTEKKRLRDVLQKGDLYFNTGDLLRIDEQNFVQFQDRVGDTFRWKGENVATTEVADILTMVDCIEEANVYGVKVEGHEGRIGMAAVKVEEGKEFDGASTFSQVASYLPAYARPRFIRIQRHLLLYLLSSLPLSLFSSLPPFLPYLLRSGGHLETGRVDAVGRVGRRHRSVLVSRVTTRRGVLDDGRVLSDRL</sequence>
<dbReference type="Proteomes" id="UP000694402">
    <property type="component" value="Unassembled WGS sequence"/>
</dbReference>
<organism evidence="14 15">
    <name type="scientific">Oncorhynchus tshawytscha</name>
    <name type="common">Chinook salmon</name>
    <name type="synonym">Salmo tshawytscha</name>
    <dbReference type="NCBI Taxonomy" id="74940"/>
    <lineage>
        <taxon>Eukaryota</taxon>
        <taxon>Metazoa</taxon>
        <taxon>Chordata</taxon>
        <taxon>Craniata</taxon>
        <taxon>Vertebrata</taxon>
        <taxon>Euteleostomi</taxon>
        <taxon>Actinopterygii</taxon>
        <taxon>Neopterygii</taxon>
        <taxon>Teleostei</taxon>
        <taxon>Protacanthopterygii</taxon>
        <taxon>Salmoniformes</taxon>
        <taxon>Salmonidae</taxon>
        <taxon>Salmoninae</taxon>
        <taxon>Oncorhynchus</taxon>
    </lineage>
</organism>
<keyword evidence="5" id="KW-0547">Nucleotide-binding</keyword>
<evidence type="ECO:0000313" key="14">
    <source>
        <dbReference type="Ensembl" id="ENSOTSP00005132715.1"/>
    </source>
</evidence>
<evidence type="ECO:0000256" key="6">
    <source>
        <dbReference type="ARBA" id="ARBA00022832"/>
    </source>
</evidence>
<dbReference type="GO" id="GO:0044539">
    <property type="term" value="P:long-chain fatty acid import into cell"/>
    <property type="evidence" value="ECO:0007669"/>
    <property type="project" value="TreeGrafter"/>
</dbReference>
<dbReference type="GO" id="GO:0005789">
    <property type="term" value="C:endoplasmic reticulum membrane"/>
    <property type="evidence" value="ECO:0007669"/>
    <property type="project" value="TreeGrafter"/>
</dbReference>
<dbReference type="InterPro" id="IPR045851">
    <property type="entry name" value="AMP-bd_C_sf"/>
</dbReference>
<comment type="similarity">
    <text evidence="1">Belongs to the ATP-dependent AMP-binding enzyme family.</text>
</comment>
<keyword evidence="7" id="KW-1133">Transmembrane helix</keyword>
<dbReference type="GO" id="GO:0004467">
    <property type="term" value="F:long-chain fatty acid-CoA ligase activity"/>
    <property type="evidence" value="ECO:0007669"/>
    <property type="project" value="UniProtKB-EC"/>
</dbReference>
<gene>
    <name evidence="14" type="primary">zgc:101540</name>
</gene>
<dbReference type="GeneTree" id="ENSGT00940000164068"/>
<keyword evidence="6" id="KW-0276">Fatty acid metabolism</keyword>
<dbReference type="PANTHER" id="PTHR43107:SF4">
    <property type="entry name" value="LONG-CHAIN FATTY ACID TRANSPORT PROTEIN 2"/>
    <property type="match status" value="1"/>
</dbReference>
<dbReference type="Ensembl" id="ENSOTST00005170817.1">
    <property type="protein sequence ID" value="ENSOTSP00005132715.1"/>
    <property type="gene ID" value="ENSOTSG00005000155.2"/>
</dbReference>
<evidence type="ECO:0000256" key="10">
    <source>
        <dbReference type="ARBA" id="ARBA00036527"/>
    </source>
</evidence>
<reference evidence="14" key="2">
    <citation type="submission" date="2025-08" db="UniProtKB">
        <authorList>
            <consortium name="Ensembl"/>
        </authorList>
    </citation>
    <scope>IDENTIFICATION</scope>
</reference>
<protein>
    <recommendedName>
        <fullName evidence="9">long-chain-fatty-acid--CoA ligase</fullName>
        <ecNumber evidence="9">6.2.1.3</ecNumber>
    </recommendedName>
    <alternativeName>
        <fullName evidence="11">Long-chain-fatty-acid--CoA ligase</fullName>
    </alternativeName>
</protein>
<keyword evidence="8" id="KW-0443">Lipid metabolism</keyword>
<dbReference type="GO" id="GO:0005324">
    <property type="term" value="F:long-chain fatty acid transmembrane transporter activity"/>
    <property type="evidence" value="ECO:0007669"/>
    <property type="project" value="TreeGrafter"/>
</dbReference>
<evidence type="ECO:0000256" key="5">
    <source>
        <dbReference type="ARBA" id="ARBA00022741"/>
    </source>
</evidence>
<evidence type="ECO:0000256" key="12">
    <source>
        <dbReference type="ARBA" id="ARBA00048666"/>
    </source>
</evidence>
<evidence type="ECO:0000259" key="13">
    <source>
        <dbReference type="Pfam" id="PF00501"/>
    </source>
</evidence>
<dbReference type="Gene3D" id="3.30.300.30">
    <property type="match status" value="1"/>
</dbReference>
<dbReference type="GO" id="GO:0005886">
    <property type="term" value="C:plasma membrane"/>
    <property type="evidence" value="ECO:0007669"/>
    <property type="project" value="TreeGrafter"/>
</dbReference>
<evidence type="ECO:0000256" key="2">
    <source>
        <dbReference type="ARBA" id="ARBA00022448"/>
    </source>
</evidence>
<evidence type="ECO:0000256" key="9">
    <source>
        <dbReference type="ARBA" id="ARBA00026121"/>
    </source>
</evidence>
<evidence type="ECO:0000256" key="1">
    <source>
        <dbReference type="ARBA" id="ARBA00006432"/>
    </source>
</evidence>
<comment type="catalytic activity">
    <reaction evidence="10">
        <text>a very long-chain fatty acid + ATP + CoA = a very long-chain fatty acyl-CoA + AMP + diphosphate</text>
        <dbReference type="Rhea" id="RHEA:54536"/>
        <dbReference type="ChEBI" id="CHEBI:30616"/>
        <dbReference type="ChEBI" id="CHEBI:33019"/>
        <dbReference type="ChEBI" id="CHEBI:57287"/>
        <dbReference type="ChEBI" id="CHEBI:58950"/>
        <dbReference type="ChEBI" id="CHEBI:138261"/>
        <dbReference type="ChEBI" id="CHEBI:456215"/>
    </reaction>
    <physiologicalReaction direction="left-to-right" evidence="10">
        <dbReference type="Rhea" id="RHEA:54537"/>
    </physiologicalReaction>
</comment>
<comment type="catalytic activity">
    <reaction evidence="12">
        <text>tetracosanoate + ATP + CoA = tetracosanoyl-CoA + AMP + diphosphate</text>
        <dbReference type="Rhea" id="RHEA:33639"/>
        <dbReference type="ChEBI" id="CHEBI:30616"/>
        <dbReference type="ChEBI" id="CHEBI:31014"/>
        <dbReference type="ChEBI" id="CHEBI:33019"/>
        <dbReference type="ChEBI" id="CHEBI:57287"/>
        <dbReference type="ChEBI" id="CHEBI:65052"/>
        <dbReference type="ChEBI" id="CHEBI:456215"/>
    </reaction>
    <physiologicalReaction direction="left-to-right" evidence="12">
        <dbReference type="Rhea" id="RHEA:33640"/>
    </physiologicalReaction>
</comment>
<evidence type="ECO:0000256" key="4">
    <source>
        <dbReference type="ARBA" id="ARBA00022692"/>
    </source>
</evidence>
<dbReference type="GO" id="GO:0000166">
    <property type="term" value="F:nucleotide binding"/>
    <property type="evidence" value="ECO:0007669"/>
    <property type="project" value="UniProtKB-KW"/>
</dbReference>
<keyword evidence="15" id="KW-1185">Reference proteome</keyword>
<reference evidence="15" key="1">
    <citation type="journal article" date="2018" name="PLoS ONE">
        <title>Chinook salmon (Oncorhynchus tshawytscha) genome and transcriptome.</title>
        <authorList>
            <person name="Christensen K.A."/>
            <person name="Leong J.S."/>
            <person name="Sakhrani D."/>
            <person name="Biagi C.A."/>
            <person name="Minkley D.R."/>
            <person name="Withler R.E."/>
            <person name="Rondeau E.B."/>
            <person name="Koop B.F."/>
            <person name="Devlin R.H."/>
        </authorList>
    </citation>
    <scope>NUCLEOTIDE SEQUENCE [LARGE SCALE GENOMIC DNA]</scope>
</reference>
<dbReference type="InterPro" id="IPR020845">
    <property type="entry name" value="AMP-binding_CS"/>
</dbReference>
<keyword evidence="4" id="KW-0812">Transmembrane</keyword>
<accession>A0AAZ3QWZ6</accession>
<evidence type="ECO:0000256" key="8">
    <source>
        <dbReference type="ARBA" id="ARBA00023098"/>
    </source>
</evidence>